<dbReference type="EMBL" id="BMGR01000002">
    <property type="protein sequence ID" value="GGF92116.1"/>
    <property type="molecule type" value="Genomic_DNA"/>
</dbReference>
<gene>
    <name evidence="6" type="ORF">GCM10010916_06830</name>
</gene>
<dbReference type="AlphaFoldDB" id="A0A917FM53"/>
<sequence>MTANRLKQAALKMFAEAGYEGTSLSEIAKAVGIKTPSIYAHFESKEHLFLTLVEDVIQEEKEKFAQFIARISEQPVKEQLYAIFRYFTDLEPMTSGQSFLKRTMMVPPKGLQTQLQKDFMRYEIQLSAIYSRLFERGMANGELDAGNTEDMLALFYGLTDGLLVEHQLYDTTLYRTRQQQLWQWFWRAIAKG</sequence>
<dbReference type="PANTHER" id="PTHR30055:SF238">
    <property type="entry name" value="MYCOFACTOCIN BIOSYNTHESIS TRANSCRIPTIONAL REGULATOR MFTR-RELATED"/>
    <property type="match status" value="1"/>
</dbReference>
<dbReference type="PANTHER" id="PTHR30055">
    <property type="entry name" value="HTH-TYPE TRANSCRIPTIONAL REGULATOR RUTR"/>
    <property type="match status" value="1"/>
</dbReference>
<dbReference type="SUPFAM" id="SSF46689">
    <property type="entry name" value="Homeodomain-like"/>
    <property type="match status" value="1"/>
</dbReference>
<dbReference type="PROSITE" id="PS50977">
    <property type="entry name" value="HTH_TETR_2"/>
    <property type="match status" value="1"/>
</dbReference>
<dbReference type="InterPro" id="IPR050109">
    <property type="entry name" value="HTH-type_TetR-like_transc_reg"/>
</dbReference>
<protein>
    <submittedName>
        <fullName evidence="6">TetR family transcriptional regulator</fullName>
    </submittedName>
</protein>
<dbReference type="InterPro" id="IPR001647">
    <property type="entry name" value="HTH_TetR"/>
</dbReference>
<name>A0A917FM53_9BACL</name>
<comment type="caution">
    <text evidence="6">The sequence shown here is derived from an EMBL/GenBank/DDBJ whole genome shotgun (WGS) entry which is preliminary data.</text>
</comment>
<dbReference type="RefSeq" id="WP_188529030.1">
    <property type="nucleotide sequence ID" value="NZ_BMGR01000002.1"/>
</dbReference>
<dbReference type="SUPFAM" id="SSF48498">
    <property type="entry name" value="Tetracyclin repressor-like, C-terminal domain"/>
    <property type="match status" value="1"/>
</dbReference>
<dbReference type="Gene3D" id="1.10.357.10">
    <property type="entry name" value="Tetracycline Repressor, domain 2"/>
    <property type="match status" value="1"/>
</dbReference>
<dbReference type="GO" id="GO:0003700">
    <property type="term" value="F:DNA-binding transcription factor activity"/>
    <property type="evidence" value="ECO:0007669"/>
    <property type="project" value="TreeGrafter"/>
</dbReference>
<keyword evidence="3" id="KW-0804">Transcription</keyword>
<evidence type="ECO:0000313" key="6">
    <source>
        <dbReference type="EMBL" id="GGF92116.1"/>
    </source>
</evidence>
<reference evidence="6" key="2">
    <citation type="submission" date="2020-09" db="EMBL/GenBank/DDBJ databases">
        <authorList>
            <person name="Sun Q."/>
            <person name="Zhou Y."/>
        </authorList>
    </citation>
    <scope>NUCLEOTIDE SEQUENCE</scope>
    <source>
        <strain evidence="6">CGMCC 1.12987</strain>
    </source>
</reference>
<feature type="domain" description="HTH tetR-type" evidence="5">
    <location>
        <begin position="1"/>
        <end position="60"/>
    </location>
</feature>
<evidence type="ECO:0000259" key="5">
    <source>
        <dbReference type="PROSITE" id="PS50977"/>
    </source>
</evidence>
<dbReference type="GO" id="GO:0000976">
    <property type="term" value="F:transcription cis-regulatory region binding"/>
    <property type="evidence" value="ECO:0007669"/>
    <property type="project" value="TreeGrafter"/>
</dbReference>
<keyword evidence="2 4" id="KW-0238">DNA-binding</keyword>
<evidence type="ECO:0000313" key="7">
    <source>
        <dbReference type="Proteomes" id="UP000644756"/>
    </source>
</evidence>
<evidence type="ECO:0000256" key="4">
    <source>
        <dbReference type="PROSITE-ProRule" id="PRU00335"/>
    </source>
</evidence>
<evidence type="ECO:0000256" key="3">
    <source>
        <dbReference type="ARBA" id="ARBA00023163"/>
    </source>
</evidence>
<feature type="DNA-binding region" description="H-T-H motif" evidence="4">
    <location>
        <begin position="23"/>
        <end position="42"/>
    </location>
</feature>
<accession>A0A917FM53</accession>
<dbReference type="InterPro" id="IPR009057">
    <property type="entry name" value="Homeodomain-like_sf"/>
</dbReference>
<reference evidence="6" key="1">
    <citation type="journal article" date="2014" name="Int. J. Syst. Evol. Microbiol.">
        <title>Complete genome sequence of Corynebacterium casei LMG S-19264T (=DSM 44701T), isolated from a smear-ripened cheese.</title>
        <authorList>
            <consortium name="US DOE Joint Genome Institute (JGI-PGF)"/>
            <person name="Walter F."/>
            <person name="Albersmeier A."/>
            <person name="Kalinowski J."/>
            <person name="Ruckert C."/>
        </authorList>
    </citation>
    <scope>NUCLEOTIDE SEQUENCE</scope>
    <source>
        <strain evidence="6">CGMCC 1.12987</strain>
    </source>
</reference>
<keyword evidence="1" id="KW-0805">Transcription regulation</keyword>
<dbReference type="Pfam" id="PF00440">
    <property type="entry name" value="TetR_N"/>
    <property type="match status" value="1"/>
</dbReference>
<proteinExistence type="predicted"/>
<organism evidence="6 7">
    <name type="scientific">Paenibacillus abyssi</name>
    <dbReference type="NCBI Taxonomy" id="1340531"/>
    <lineage>
        <taxon>Bacteria</taxon>
        <taxon>Bacillati</taxon>
        <taxon>Bacillota</taxon>
        <taxon>Bacilli</taxon>
        <taxon>Bacillales</taxon>
        <taxon>Paenibacillaceae</taxon>
        <taxon>Paenibacillus</taxon>
    </lineage>
</organism>
<evidence type="ECO:0000256" key="1">
    <source>
        <dbReference type="ARBA" id="ARBA00023015"/>
    </source>
</evidence>
<evidence type="ECO:0000256" key="2">
    <source>
        <dbReference type="ARBA" id="ARBA00023125"/>
    </source>
</evidence>
<dbReference type="Gene3D" id="1.10.10.60">
    <property type="entry name" value="Homeodomain-like"/>
    <property type="match status" value="1"/>
</dbReference>
<dbReference type="PRINTS" id="PR00455">
    <property type="entry name" value="HTHTETR"/>
</dbReference>
<dbReference type="InterPro" id="IPR036271">
    <property type="entry name" value="Tet_transcr_reg_TetR-rel_C_sf"/>
</dbReference>
<dbReference type="Proteomes" id="UP000644756">
    <property type="component" value="Unassembled WGS sequence"/>
</dbReference>
<keyword evidence="7" id="KW-1185">Reference proteome</keyword>